<dbReference type="GO" id="GO:0050321">
    <property type="term" value="F:tau-protein kinase activity"/>
    <property type="evidence" value="ECO:0007669"/>
    <property type="project" value="TreeGrafter"/>
</dbReference>
<keyword evidence="4" id="KW-0479">Metal-binding</keyword>
<keyword evidence="8" id="KW-0460">Magnesium</keyword>
<dbReference type="InterPro" id="IPR000719">
    <property type="entry name" value="Prot_kinase_dom"/>
</dbReference>
<evidence type="ECO:0000256" key="2">
    <source>
        <dbReference type="ARBA" id="ARBA00022473"/>
    </source>
</evidence>
<evidence type="ECO:0000256" key="10">
    <source>
        <dbReference type="ARBA" id="ARBA00022871"/>
    </source>
</evidence>
<dbReference type="PIRSF" id="PIRSF000654">
    <property type="entry name" value="Integrin-linked_kinase"/>
    <property type="match status" value="1"/>
</dbReference>
<dbReference type="PROSITE" id="PS00108">
    <property type="entry name" value="PROTEIN_KINASE_ST"/>
    <property type="match status" value="1"/>
</dbReference>
<evidence type="ECO:0000256" key="8">
    <source>
        <dbReference type="ARBA" id="ARBA00022842"/>
    </source>
</evidence>
<dbReference type="SMART" id="SM00220">
    <property type="entry name" value="S_TKc"/>
    <property type="match status" value="1"/>
</dbReference>
<dbReference type="FunFam" id="1.10.510.10:FF:000571">
    <property type="entry name" value="Maternal embryonic leucine zipper kinase"/>
    <property type="match status" value="1"/>
</dbReference>
<keyword evidence="10" id="KW-0744">Spermatogenesis</keyword>
<evidence type="ECO:0000313" key="14">
    <source>
        <dbReference type="Proteomes" id="UP000828390"/>
    </source>
</evidence>
<evidence type="ECO:0000256" key="9">
    <source>
        <dbReference type="ARBA" id="ARBA00022843"/>
    </source>
</evidence>
<dbReference type="GO" id="GO:0035556">
    <property type="term" value="P:intracellular signal transduction"/>
    <property type="evidence" value="ECO:0007669"/>
    <property type="project" value="TreeGrafter"/>
</dbReference>
<keyword evidence="14" id="KW-1185">Reference proteome</keyword>
<reference evidence="13" key="1">
    <citation type="journal article" date="2019" name="bioRxiv">
        <title>The Genome of the Zebra Mussel, Dreissena polymorpha: A Resource for Invasive Species Research.</title>
        <authorList>
            <person name="McCartney M.A."/>
            <person name="Auch B."/>
            <person name="Kono T."/>
            <person name="Mallez S."/>
            <person name="Zhang Y."/>
            <person name="Obille A."/>
            <person name="Becker A."/>
            <person name="Abrahante J.E."/>
            <person name="Garbe J."/>
            <person name="Badalamenti J.P."/>
            <person name="Herman A."/>
            <person name="Mangelson H."/>
            <person name="Liachko I."/>
            <person name="Sullivan S."/>
            <person name="Sone E.D."/>
            <person name="Koren S."/>
            <person name="Silverstein K.A.T."/>
            <person name="Beckman K.B."/>
            <person name="Gohl D.M."/>
        </authorList>
    </citation>
    <scope>NUCLEOTIDE SEQUENCE</scope>
    <source>
        <strain evidence="13">Duluth1</strain>
        <tissue evidence="13">Whole animal</tissue>
    </source>
</reference>
<comment type="caution">
    <text evidence="13">The sequence shown here is derived from an EMBL/GenBank/DDBJ whole genome shotgun (WGS) entry which is preliminary data.</text>
</comment>
<dbReference type="GO" id="GO:0007283">
    <property type="term" value="P:spermatogenesis"/>
    <property type="evidence" value="ECO:0007669"/>
    <property type="project" value="UniProtKB-KW"/>
</dbReference>
<dbReference type="GO" id="GO:0000226">
    <property type="term" value="P:microtubule cytoskeleton organization"/>
    <property type="evidence" value="ECO:0007669"/>
    <property type="project" value="TreeGrafter"/>
</dbReference>
<comment type="cofactor">
    <cofactor evidence="1">
        <name>Mg(2+)</name>
        <dbReference type="ChEBI" id="CHEBI:18420"/>
    </cofactor>
</comment>
<dbReference type="Proteomes" id="UP000828390">
    <property type="component" value="Unassembled WGS sequence"/>
</dbReference>
<dbReference type="PANTHER" id="PTHR24346">
    <property type="entry name" value="MAP/MICROTUBULE AFFINITY-REGULATING KINASE"/>
    <property type="match status" value="1"/>
</dbReference>
<evidence type="ECO:0000256" key="1">
    <source>
        <dbReference type="ARBA" id="ARBA00001946"/>
    </source>
</evidence>
<reference evidence="13" key="2">
    <citation type="submission" date="2020-11" db="EMBL/GenBank/DDBJ databases">
        <authorList>
            <person name="McCartney M.A."/>
            <person name="Auch B."/>
            <person name="Kono T."/>
            <person name="Mallez S."/>
            <person name="Becker A."/>
            <person name="Gohl D.M."/>
            <person name="Silverstein K.A.T."/>
            <person name="Koren S."/>
            <person name="Bechman K.B."/>
            <person name="Herman A."/>
            <person name="Abrahante J.E."/>
            <person name="Garbe J."/>
        </authorList>
    </citation>
    <scope>NUCLEOTIDE SEQUENCE</scope>
    <source>
        <strain evidence="13">Duluth1</strain>
        <tissue evidence="13">Whole animal</tissue>
    </source>
</reference>
<dbReference type="PROSITE" id="PS50011">
    <property type="entry name" value="PROTEIN_KINASE_DOM"/>
    <property type="match status" value="1"/>
</dbReference>
<dbReference type="InterPro" id="IPR008271">
    <property type="entry name" value="Ser/Thr_kinase_AS"/>
</dbReference>
<evidence type="ECO:0000313" key="13">
    <source>
        <dbReference type="EMBL" id="KAH3730918.1"/>
    </source>
</evidence>
<gene>
    <name evidence="13" type="ORF">DPMN_056919</name>
</gene>
<dbReference type="InterPro" id="IPR011009">
    <property type="entry name" value="Kinase-like_dom_sf"/>
</dbReference>
<feature type="compositionally biased region" description="Low complexity" evidence="11">
    <location>
        <begin position="240"/>
        <end position="249"/>
    </location>
</feature>
<keyword evidence="3" id="KW-0597">Phosphoprotein</keyword>
<proteinExistence type="predicted"/>
<keyword evidence="2" id="KW-0217">Developmental protein</keyword>
<keyword evidence="7" id="KW-0067">ATP-binding</keyword>
<accession>A0A9D4HVJ6</accession>
<protein>
    <recommendedName>
        <fullName evidence="12">Protein kinase domain-containing protein</fullName>
    </recommendedName>
</protein>
<dbReference type="Pfam" id="PF00069">
    <property type="entry name" value="Pkinase"/>
    <property type="match status" value="1"/>
</dbReference>
<evidence type="ECO:0000256" key="11">
    <source>
        <dbReference type="SAM" id="MobiDB-lite"/>
    </source>
</evidence>
<dbReference type="GO" id="GO:0030154">
    <property type="term" value="P:cell differentiation"/>
    <property type="evidence" value="ECO:0007669"/>
    <property type="project" value="UniProtKB-KW"/>
</dbReference>
<name>A0A9D4HVJ6_DREPO</name>
<evidence type="ECO:0000256" key="7">
    <source>
        <dbReference type="ARBA" id="ARBA00022840"/>
    </source>
</evidence>
<dbReference type="PANTHER" id="PTHR24346:SF102">
    <property type="entry name" value="TESTIS-SPECIFIC SERINE_THREONINE-PROTEIN KINASE 1"/>
    <property type="match status" value="1"/>
</dbReference>
<dbReference type="GO" id="GO:0005737">
    <property type="term" value="C:cytoplasm"/>
    <property type="evidence" value="ECO:0007669"/>
    <property type="project" value="TreeGrafter"/>
</dbReference>
<keyword evidence="6" id="KW-0221">Differentiation</keyword>
<feature type="region of interest" description="Disordered" evidence="11">
    <location>
        <begin position="240"/>
        <end position="266"/>
    </location>
</feature>
<dbReference type="Gene3D" id="1.10.510.10">
    <property type="entry name" value="Transferase(Phosphotransferase) domain 1"/>
    <property type="match status" value="1"/>
</dbReference>
<evidence type="ECO:0000256" key="3">
    <source>
        <dbReference type="ARBA" id="ARBA00022553"/>
    </source>
</evidence>
<feature type="domain" description="Protein kinase" evidence="12">
    <location>
        <begin position="1"/>
        <end position="235"/>
    </location>
</feature>
<dbReference type="SUPFAM" id="SSF56112">
    <property type="entry name" value="Protein kinase-like (PK-like)"/>
    <property type="match status" value="1"/>
</dbReference>
<keyword evidence="9" id="KW-0832">Ubl conjugation</keyword>
<evidence type="ECO:0000256" key="6">
    <source>
        <dbReference type="ARBA" id="ARBA00022782"/>
    </source>
</evidence>
<keyword evidence="5" id="KW-0547">Nucleotide-binding</keyword>
<dbReference type="EMBL" id="JAIWYP010000012">
    <property type="protein sequence ID" value="KAH3730918.1"/>
    <property type="molecule type" value="Genomic_DNA"/>
</dbReference>
<evidence type="ECO:0000259" key="12">
    <source>
        <dbReference type="PROSITE" id="PS50011"/>
    </source>
</evidence>
<dbReference type="GO" id="GO:0005524">
    <property type="term" value="F:ATP binding"/>
    <property type="evidence" value="ECO:0007669"/>
    <property type="project" value="UniProtKB-KW"/>
</dbReference>
<dbReference type="AlphaFoldDB" id="A0A9D4HVJ6"/>
<evidence type="ECO:0000256" key="5">
    <source>
        <dbReference type="ARBA" id="ARBA00022741"/>
    </source>
</evidence>
<sequence>MTVPLHAVKIVDRNKAPRDFQSRFLPRELSIWPRMKHPNIARMIDVFEDISRVYMILEYAENGDVLRYIQKSGAIKDHLARIWIRQVGDAVRYLHDQDITHRDLKLENLLLDSCYNIKICDFGFVKSHSMKELSKTYCGSKSYASPEILRGEPYDPKKADMWAMGVILYIFITGKMPYDESKGNSGVLEEQRKLSFPWHKFKYVTPDVKSVILSLFRASYTERPGIHEVMSLEWMRKGLEPPAAAEPEGAPGGKQSPVSIQNDSKLDIQREFATALHRSRGK</sequence>
<dbReference type="GO" id="GO:0000287">
    <property type="term" value="F:magnesium ion binding"/>
    <property type="evidence" value="ECO:0007669"/>
    <property type="project" value="UniProtKB-ARBA"/>
</dbReference>
<evidence type="ECO:0000256" key="4">
    <source>
        <dbReference type="ARBA" id="ARBA00022723"/>
    </source>
</evidence>
<organism evidence="13 14">
    <name type="scientific">Dreissena polymorpha</name>
    <name type="common">Zebra mussel</name>
    <name type="synonym">Mytilus polymorpha</name>
    <dbReference type="NCBI Taxonomy" id="45954"/>
    <lineage>
        <taxon>Eukaryota</taxon>
        <taxon>Metazoa</taxon>
        <taxon>Spiralia</taxon>
        <taxon>Lophotrochozoa</taxon>
        <taxon>Mollusca</taxon>
        <taxon>Bivalvia</taxon>
        <taxon>Autobranchia</taxon>
        <taxon>Heteroconchia</taxon>
        <taxon>Euheterodonta</taxon>
        <taxon>Imparidentia</taxon>
        <taxon>Neoheterodontei</taxon>
        <taxon>Myida</taxon>
        <taxon>Dreissenoidea</taxon>
        <taxon>Dreissenidae</taxon>
        <taxon>Dreissena</taxon>
    </lineage>
</organism>